<reference evidence="2 3" key="1">
    <citation type="submission" date="2019-04" db="EMBL/GenBank/DDBJ databases">
        <title>Lysinibacillus genome sequencing.</title>
        <authorList>
            <person name="Dunlap C."/>
        </authorList>
    </citation>
    <scope>NUCLEOTIDE SEQUENCE [LARGE SCALE GENOMIC DNA]</scope>
    <source>
        <strain evidence="2 3">CCTCC AB 2010389</strain>
    </source>
</reference>
<dbReference type="InterPro" id="IPR054187">
    <property type="entry name" value="DUF6892"/>
</dbReference>
<evidence type="ECO:0000313" key="2">
    <source>
        <dbReference type="EMBL" id="TKI66310.1"/>
    </source>
</evidence>
<evidence type="ECO:0000259" key="1">
    <source>
        <dbReference type="Pfam" id="PF21832"/>
    </source>
</evidence>
<dbReference type="AlphaFoldDB" id="A0A4U2YYR2"/>
<gene>
    <name evidence="2" type="ORF">FC756_15380</name>
</gene>
<proteinExistence type="predicted"/>
<organism evidence="2 3">
    <name type="scientific">Lysinibacillus mangiferihumi</name>
    <dbReference type="NCBI Taxonomy" id="1130819"/>
    <lineage>
        <taxon>Bacteria</taxon>
        <taxon>Bacillati</taxon>
        <taxon>Bacillota</taxon>
        <taxon>Bacilli</taxon>
        <taxon>Bacillales</taxon>
        <taxon>Bacillaceae</taxon>
        <taxon>Lysinibacillus</taxon>
    </lineage>
</organism>
<dbReference type="Pfam" id="PF21832">
    <property type="entry name" value="DUF6892"/>
    <property type="match status" value="1"/>
</dbReference>
<keyword evidence="3" id="KW-1185">Reference proteome</keyword>
<dbReference type="Proteomes" id="UP000308744">
    <property type="component" value="Unassembled WGS sequence"/>
</dbReference>
<name>A0A4U2YYR2_9BACI</name>
<feature type="domain" description="DUF6892" evidence="1">
    <location>
        <begin position="6"/>
        <end position="135"/>
    </location>
</feature>
<protein>
    <submittedName>
        <fullName evidence="2">YbaK/ebsC family protein</fullName>
    </submittedName>
</protein>
<dbReference type="EMBL" id="SZPU01000059">
    <property type="protein sequence ID" value="TKI66310.1"/>
    <property type="molecule type" value="Genomic_DNA"/>
</dbReference>
<comment type="caution">
    <text evidence="2">The sequence shown here is derived from an EMBL/GenBank/DDBJ whole genome shotgun (WGS) entry which is preliminary data.</text>
</comment>
<dbReference type="RefSeq" id="WP_107895318.1">
    <property type="nucleotide sequence ID" value="NZ_PYWM01000009.1"/>
</dbReference>
<sequence length="137" mass="15963">MDKSGIFKDFNFKLIVIEALLDKEPLFLEELTDLKNKYLNSFEWYSGNGPIVEIREYLEELTLEAGDLDKVKYLCFDGGNEIYHILKPDWDGEDDLFDVVSVEGFQNLKNLKTVDYISMCYPKVLEPFKQAGIEINY</sequence>
<accession>A0A4U2YYR2</accession>
<evidence type="ECO:0000313" key="3">
    <source>
        <dbReference type="Proteomes" id="UP000308744"/>
    </source>
</evidence>